<keyword evidence="1" id="KW-0472">Membrane</keyword>
<accession>A0A8S1RCT1</accession>
<evidence type="ECO:0000313" key="2">
    <source>
        <dbReference type="EMBL" id="CAD8125134.1"/>
    </source>
</evidence>
<keyword evidence="3" id="KW-1185">Reference proteome</keyword>
<protein>
    <recommendedName>
        <fullName evidence="4">Transmembrane protein</fullName>
    </recommendedName>
</protein>
<dbReference type="OrthoDB" id="10533370at2759"/>
<keyword evidence="1" id="KW-1133">Transmembrane helix</keyword>
<organism evidence="2 3">
    <name type="scientific">Paramecium sonneborni</name>
    <dbReference type="NCBI Taxonomy" id="65129"/>
    <lineage>
        <taxon>Eukaryota</taxon>
        <taxon>Sar</taxon>
        <taxon>Alveolata</taxon>
        <taxon>Ciliophora</taxon>
        <taxon>Intramacronucleata</taxon>
        <taxon>Oligohymenophorea</taxon>
        <taxon>Peniculida</taxon>
        <taxon>Parameciidae</taxon>
        <taxon>Paramecium</taxon>
    </lineage>
</organism>
<evidence type="ECO:0000313" key="3">
    <source>
        <dbReference type="Proteomes" id="UP000692954"/>
    </source>
</evidence>
<sequence>MQLTNGDLLIIQQFSDQTVGQILKYDFLSDQFIQFQTFSFPLKNEIISEINIVANILLTQTSLQFYIFCINEDFIRQIYQSKIKINVAFIQNTLEEYLIQSEDTEFFIMKHCYLNQNEISFINTYHLSKAKILQSFQELTSIYFNVELQNNLQIKINNSAKNNIYITINCIFSYQNFLFYVKVQLNTVQTTYELNIQKILRHYERIENFFHINEYLAIISNYQNQYIYDLKQEQYFYDPIYQMVTNQIILQDYNNTHFFLFNLTENKAYIVEIGYEINIQSKKKSQDCLLIARNEISQAEINVFIQQEELSFKQQYDRGIIILLIIIITITILLIFIFRRNKLKQHKLQSFKLNISMDQSRQ</sequence>
<dbReference type="EMBL" id="CAJJDN010000156">
    <property type="protein sequence ID" value="CAD8125134.1"/>
    <property type="molecule type" value="Genomic_DNA"/>
</dbReference>
<comment type="caution">
    <text evidence="2">The sequence shown here is derived from an EMBL/GenBank/DDBJ whole genome shotgun (WGS) entry which is preliminary data.</text>
</comment>
<evidence type="ECO:0000256" key="1">
    <source>
        <dbReference type="SAM" id="Phobius"/>
    </source>
</evidence>
<proteinExistence type="predicted"/>
<dbReference type="AlphaFoldDB" id="A0A8S1RCT1"/>
<feature type="transmembrane region" description="Helical" evidence="1">
    <location>
        <begin position="319"/>
        <end position="338"/>
    </location>
</feature>
<evidence type="ECO:0008006" key="4">
    <source>
        <dbReference type="Google" id="ProtNLM"/>
    </source>
</evidence>
<reference evidence="2" key="1">
    <citation type="submission" date="2021-01" db="EMBL/GenBank/DDBJ databases">
        <authorList>
            <consortium name="Genoscope - CEA"/>
            <person name="William W."/>
        </authorList>
    </citation>
    <scope>NUCLEOTIDE SEQUENCE</scope>
</reference>
<gene>
    <name evidence="2" type="ORF">PSON_ATCC_30995.1.T1560097</name>
</gene>
<keyword evidence="1" id="KW-0812">Transmembrane</keyword>
<dbReference type="Proteomes" id="UP000692954">
    <property type="component" value="Unassembled WGS sequence"/>
</dbReference>
<name>A0A8S1RCT1_9CILI</name>